<keyword evidence="5 6" id="KW-0472">Membrane</keyword>
<dbReference type="GO" id="GO:0030117">
    <property type="term" value="C:membrane coat"/>
    <property type="evidence" value="ECO:0007669"/>
    <property type="project" value="InterPro"/>
</dbReference>
<dbReference type="Proteomes" id="UP000274922">
    <property type="component" value="Unassembled WGS sequence"/>
</dbReference>
<comment type="similarity">
    <text evidence="2 6">Belongs to the adaptor complexes large subunit family.</text>
</comment>
<reference evidence="9" key="1">
    <citation type="journal article" date="2018" name="Nat. Microbiol.">
        <title>Leveraging single-cell genomics to expand the fungal tree of life.</title>
        <authorList>
            <person name="Ahrendt S.R."/>
            <person name="Quandt C.A."/>
            <person name="Ciobanu D."/>
            <person name="Clum A."/>
            <person name="Salamov A."/>
            <person name="Andreopoulos B."/>
            <person name="Cheng J.F."/>
            <person name="Woyke T."/>
            <person name="Pelin A."/>
            <person name="Henrissat B."/>
            <person name="Reynolds N.K."/>
            <person name="Benny G.L."/>
            <person name="Smith M.E."/>
            <person name="James T.Y."/>
            <person name="Grigoriev I.V."/>
        </authorList>
    </citation>
    <scope>NUCLEOTIDE SEQUENCE [LARGE SCALE GENOMIC DNA]</scope>
    <source>
        <strain evidence="9">ATCC 52028</strain>
    </source>
</reference>
<feature type="domain" description="Clathrin/coatomer adaptor adaptin-like N-terminal" evidence="7">
    <location>
        <begin position="4"/>
        <end position="527"/>
    </location>
</feature>
<dbReference type="GO" id="GO:0006886">
    <property type="term" value="P:intracellular protein transport"/>
    <property type="evidence" value="ECO:0007669"/>
    <property type="project" value="InterPro"/>
</dbReference>
<keyword evidence="3 6" id="KW-0813">Transport</keyword>
<dbReference type="STRING" id="1555241.A0A4P9XB07"/>
<evidence type="ECO:0000259" key="7">
    <source>
        <dbReference type="Pfam" id="PF01602"/>
    </source>
</evidence>
<evidence type="ECO:0000256" key="5">
    <source>
        <dbReference type="ARBA" id="ARBA00023136"/>
    </source>
</evidence>
<evidence type="ECO:0000313" key="9">
    <source>
        <dbReference type="Proteomes" id="UP000274922"/>
    </source>
</evidence>
<protein>
    <recommendedName>
        <fullName evidence="6">AP complex subunit beta</fullName>
    </recommendedName>
</protein>
<dbReference type="InterPro" id="IPR016342">
    <property type="entry name" value="AP_complex_bsu_1_2_4"/>
</dbReference>
<dbReference type="OrthoDB" id="10254310at2759"/>
<evidence type="ECO:0000256" key="4">
    <source>
        <dbReference type="ARBA" id="ARBA00022927"/>
    </source>
</evidence>
<evidence type="ECO:0000256" key="2">
    <source>
        <dbReference type="ARBA" id="ARBA00006613"/>
    </source>
</evidence>
<dbReference type="GO" id="GO:0016192">
    <property type="term" value="P:vesicle-mediated transport"/>
    <property type="evidence" value="ECO:0007669"/>
    <property type="project" value="InterPro"/>
</dbReference>
<dbReference type="Gene3D" id="1.25.10.10">
    <property type="entry name" value="Leucine-rich Repeat Variant"/>
    <property type="match status" value="1"/>
</dbReference>
<proteinExistence type="inferred from homology"/>
<comment type="subcellular location">
    <subcellularLocation>
        <location evidence="1">Endomembrane system</location>
    </subcellularLocation>
</comment>
<evidence type="ECO:0000256" key="1">
    <source>
        <dbReference type="ARBA" id="ARBA00004308"/>
    </source>
</evidence>
<dbReference type="GO" id="GO:0030276">
    <property type="term" value="F:clathrin binding"/>
    <property type="evidence" value="ECO:0007669"/>
    <property type="project" value="InterPro"/>
</dbReference>
<dbReference type="InterPro" id="IPR026739">
    <property type="entry name" value="AP_beta"/>
</dbReference>
<evidence type="ECO:0000256" key="6">
    <source>
        <dbReference type="PIRNR" id="PIRNR002291"/>
    </source>
</evidence>
<evidence type="ECO:0000256" key="3">
    <source>
        <dbReference type="ARBA" id="ARBA00022448"/>
    </source>
</evidence>
<accession>A0A4P9XB07</accession>
<dbReference type="PANTHER" id="PTHR11134">
    <property type="entry name" value="ADAPTOR COMPLEX SUBUNIT BETA FAMILY MEMBER"/>
    <property type="match status" value="1"/>
</dbReference>
<gene>
    <name evidence="8" type="ORF">CXG81DRAFT_29481</name>
</gene>
<dbReference type="EMBL" id="ML014140">
    <property type="protein sequence ID" value="RKP02573.1"/>
    <property type="molecule type" value="Genomic_DNA"/>
</dbReference>
<comment type="function">
    <text evidence="6">Adaptins are components of the adaptor complexes which link clathrin to receptors in coated vesicles. Clathrin-associated protein complexes are believed to interact with the cytoplasmic tails of membrane proteins, leading to their selection and concentration.</text>
</comment>
<sequence>MQTQELHAELISDKRDAKHTRKRNALKRIVANMTMGNDMLPLFADVVACLQIPMLEVKKMVYLYLIHYARSRPQLAADAISDFLRDLADPNPLIRALALRTMASIQTPQIIDSLQQPLARCLEDSDAYVAKTAALCVAKVWVQDRERIQSSGTLNLLHNLLSHENPNVVANALVALAEIYQRDGSDHLPQLVVEYSAMSKYLVALDEASEWSQAYILESILFVVPQSHADAEQLAERIVPRLQHANSGIVLTTIRVLAYLTHYIEAKEVVSRIYAKMEPPLITLLHSEPEIQFVALKNIQLLIKKQADMFKSLGAKPFFCKYSDPIYVKLAKLEIIFHLTDDYNVEQVLTEVEEYANEVDVGFARRSLRTLGRIAIKIELATDRCVAALRRLIETQVNYIVQEAIVVIRDIFRKYPNRYEGMIAVLCDNLAGLDEPEARAAMIWIIGQYAERIDNASDLLNQFAATFLESAAEVQLALLTATVKLFIKRPSAGQALLPRILKHCTEDVDNPDIRDRGFIYWRLLSTDPVAAKAIVLSQKPVMNVEGESMEPALLEDLILHIATLSNPELAGLYLSRRPAVHRRLAGLADGRAGNSRPATRH</sequence>
<dbReference type="InterPro" id="IPR002553">
    <property type="entry name" value="Clathrin/coatomer_adapt-like_N"/>
</dbReference>
<keyword evidence="9" id="KW-1185">Reference proteome</keyword>
<dbReference type="SUPFAM" id="SSF48371">
    <property type="entry name" value="ARM repeat"/>
    <property type="match status" value="1"/>
</dbReference>
<evidence type="ECO:0000313" key="8">
    <source>
        <dbReference type="EMBL" id="RKP02573.1"/>
    </source>
</evidence>
<dbReference type="Pfam" id="PF01602">
    <property type="entry name" value="Adaptin_N"/>
    <property type="match status" value="1"/>
</dbReference>
<dbReference type="InterPro" id="IPR011989">
    <property type="entry name" value="ARM-like"/>
</dbReference>
<dbReference type="AlphaFoldDB" id="A0A4P9XB07"/>
<keyword evidence="4 6" id="KW-0653">Protein transport</keyword>
<dbReference type="GO" id="GO:0012505">
    <property type="term" value="C:endomembrane system"/>
    <property type="evidence" value="ECO:0007669"/>
    <property type="project" value="UniProtKB-SubCell"/>
</dbReference>
<dbReference type="PIRSF" id="PIRSF002291">
    <property type="entry name" value="AP_complex_beta"/>
    <property type="match status" value="1"/>
</dbReference>
<name>A0A4P9XB07_9FUNG</name>
<dbReference type="InterPro" id="IPR016024">
    <property type="entry name" value="ARM-type_fold"/>
</dbReference>
<organism evidence="8 9">
    <name type="scientific">Caulochytrium protostelioides</name>
    <dbReference type="NCBI Taxonomy" id="1555241"/>
    <lineage>
        <taxon>Eukaryota</taxon>
        <taxon>Fungi</taxon>
        <taxon>Fungi incertae sedis</taxon>
        <taxon>Chytridiomycota</taxon>
        <taxon>Chytridiomycota incertae sedis</taxon>
        <taxon>Chytridiomycetes</taxon>
        <taxon>Caulochytriales</taxon>
        <taxon>Caulochytriaceae</taxon>
        <taxon>Caulochytrium</taxon>
    </lineage>
</organism>